<evidence type="ECO:0000259" key="1">
    <source>
        <dbReference type="Pfam" id="PF00557"/>
    </source>
</evidence>
<dbReference type="InterPro" id="IPR029149">
    <property type="entry name" value="Creatin/AminoP/Spt16_N"/>
</dbReference>
<dbReference type="InterPro" id="IPR000994">
    <property type="entry name" value="Pept_M24"/>
</dbReference>
<dbReference type="PANTHER" id="PTHR46112:SF2">
    <property type="entry name" value="XAA-PRO AMINOPEPTIDASE P-RELATED"/>
    <property type="match status" value="1"/>
</dbReference>
<dbReference type="PANTHER" id="PTHR46112">
    <property type="entry name" value="AMINOPEPTIDASE"/>
    <property type="match status" value="1"/>
</dbReference>
<dbReference type="InterPro" id="IPR050659">
    <property type="entry name" value="Peptidase_M24B"/>
</dbReference>
<feature type="domain" description="Peptidase M24" evidence="1">
    <location>
        <begin position="164"/>
        <end position="368"/>
    </location>
</feature>
<keyword evidence="2" id="KW-0645">Protease</keyword>
<evidence type="ECO:0000313" key="2">
    <source>
        <dbReference type="EMBL" id="CAA9315746.1"/>
    </source>
</evidence>
<dbReference type="SUPFAM" id="SSF55920">
    <property type="entry name" value="Creatinase/aminopeptidase"/>
    <property type="match status" value="1"/>
</dbReference>
<dbReference type="Pfam" id="PF00557">
    <property type="entry name" value="Peptidase_M24"/>
    <property type="match status" value="1"/>
</dbReference>
<gene>
    <name evidence="2" type="ORF">AVDCRST_MAG24-73</name>
</gene>
<organism evidence="2">
    <name type="scientific">uncultured Nocardioidaceae bacterium</name>
    <dbReference type="NCBI Taxonomy" id="253824"/>
    <lineage>
        <taxon>Bacteria</taxon>
        <taxon>Bacillati</taxon>
        <taxon>Actinomycetota</taxon>
        <taxon>Actinomycetes</taxon>
        <taxon>Propionibacteriales</taxon>
        <taxon>Nocardioidaceae</taxon>
        <taxon>environmental samples</taxon>
    </lineage>
</organism>
<dbReference type="AlphaFoldDB" id="A0A6J4KVY8"/>
<sequence length="383" mass="40970">MIDRDEILGRQEQAREAAERAGYAALLVVGRSFYDRPGDLAYLTNHFPPFPTTVFSEGNTGMGHGVFLLPVAGEPTLLTDARRHRPDLVAVADVRAADDLGAAIIALLRERGLEAARVGLVGDDILPAALDREVRAALPSLRLDAEREIVAELRRIKSPAEQAALRRAGLCADKALTAAIQVVGKGGSTERAACAAGTFAAMSDGADFVRYLRVHSGPWSSYASRWPQAMDRRIARGEIVLLDAIGAVEGYQFDVNRTLSAGPTDSQRLLLLETVAEAGERAVAACVAGNRITDVVKAADAVLSRSPFANAKIGMMGHGIGLETVELPYVRRGDDTELRPGMALCIEPGVFITDWAGALIEHMVLITDGGPPEVISPTPHRLW</sequence>
<dbReference type="EMBL" id="CADCUF010000012">
    <property type="protein sequence ID" value="CAA9315746.1"/>
    <property type="molecule type" value="Genomic_DNA"/>
</dbReference>
<keyword evidence="2" id="KW-0378">Hydrolase</keyword>
<keyword evidence="2" id="KW-0031">Aminopeptidase</keyword>
<accession>A0A6J4KVY8</accession>
<protein>
    <submittedName>
        <fullName evidence="2">Methionine aminopeptidase</fullName>
        <ecNumber evidence="2">3.4.11.18</ecNumber>
    </submittedName>
</protein>
<dbReference type="GO" id="GO:0004239">
    <property type="term" value="F:initiator methionyl aminopeptidase activity"/>
    <property type="evidence" value="ECO:0007669"/>
    <property type="project" value="UniProtKB-EC"/>
</dbReference>
<dbReference type="SUPFAM" id="SSF53092">
    <property type="entry name" value="Creatinase/prolidase N-terminal domain"/>
    <property type="match status" value="1"/>
</dbReference>
<dbReference type="Gene3D" id="3.40.350.10">
    <property type="entry name" value="Creatinase/prolidase N-terminal domain"/>
    <property type="match status" value="1"/>
</dbReference>
<dbReference type="EC" id="3.4.11.18" evidence="2"/>
<dbReference type="Gene3D" id="3.90.230.10">
    <property type="entry name" value="Creatinase/methionine aminopeptidase superfamily"/>
    <property type="match status" value="1"/>
</dbReference>
<name>A0A6J4KVY8_9ACTN</name>
<proteinExistence type="predicted"/>
<reference evidence="2" key="1">
    <citation type="submission" date="2020-02" db="EMBL/GenBank/DDBJ databases">
        <authorList>
            <person name="Meier V. D."/>
        </authorList>
    </citation>
    <scope>NUCLEOTIDE SEQUENCE</scope>
    <source>
        <strain evidence="2">AVDCRST_MAG24</strain>
    </source>
</reference>
<dbReference type="InterPro" id="IPR036005">
    <property type="entry name" value="Creatinase/aminopeptidase-like"/>
</dbReference>